<dbReference type="GO" id="GO:0008270">
    <property type="term" value="F:zinc ion binding"/>
    <property type="evidence" value="ECO:0007669"/>
    <property type="project" value="UniProtKB-KW"/>
</dbReference>
<gene>
    <name evidence="4" type="ORF">EZV62_027592</name>
</gene>
<keyword evidence="1" id="KW-0862">Zinc</keyword>
<feature type="region of interest" description="Disordered" evidence="2">
    <location>
        <begin position="266"/>
        <end position="286"/>
    </location>
</feature>
<feature type="domain" description="CCHC-type" evidence="3">
    <location>
        <begin position="177"/>
        <end position="190"/>
    </location>
</feature>
<dbReference type="InterPro" id="IPR001878">
    <property type="entry name" value="Znf_CCHC"/>
</dbReference>
<dbReference type="PROSITE" id="PS50158">
    <property type="entry name" value="ZF_CCHC"/>
    <property type="match status" value="1"/>
</dbReference>
<organism evidence="4 5">
    <name type="scientific">Acer yangbiense</name>
    <dbReference type="NCBI Taxonomy" id="1000413"/>
    <lineage>
        <taxon>Eukaryota</taxon>
        <taxon>Viridiplantae</taxon>
        <taxon>Streptophyta</taxon>
        <taxon>Embryophyta</taxon>
        <taxon>Tracheophyta</taxon>
        <taxon>Spermatophyta</taxon>
        <taxon>Magnoliopsida</taxon>
        <taxon>eudicotyledons</taxon>
        <taxon>Gunneridae</taxon>
        <taxon>Pentapetalae</taxon>
        <taxon>rosids</taxon>
        <taxon>malvids</taxon>
        <taxon>Sapindales</taxon>
        <taxon>Sapindaceae</taxon>
        <taxon>Hippocastanoideae</taxon>
        <taxon>Acereae</taxon>
        <taxon>Acer</taxon>
    </lineage>
</organism>
<keyword evidence="5" id="KW-1185">Reference proteome</keyword>
<dbReference type="OrthoDB" id="852325at2759"/>
<evidence type="ECO:0000313" key="4">
    <source>
        <dbReference type="EMBL" id="TXG48298.1"/>
    </source>
</evidence>
<evidence type="ECO:0000313" key="5">
    <source>
        <dbReference type="Proteomes" id="UP000323000"/>
    </source>
</evidence>
<keyword evidence="1" id="KW-0863">Zinc-finger</keyword>
<accession>A0A5C7GUB2</accession>
<dbReference type="GO" id="GO:0003676">
    <property type="term" value="F:nucleic acid binding"/>
    <property type="evidence" value="ECO:0007669"/>
    <property type="project" value="InterPro"/>
</dbReference>
<proteinExistence type="predicted"/>
<evidence type="ECO:0000259" key="3">
    <source>
        <dbReference type="PROSITE" id="PS50158"/>
    </source>
</evidence>
<keyword evidence="1" id="KW-0479">Metal-binding</keyword>
<evidence type="ECO:0000256" key="2">
    <source>
        <dbReference type="SAM" id="MobiDB-lite"/>
    </source>
</evidence>
<dbReference type="PANTHER" id="PTHR31286">
    <property type="entry name" value="GLYCINE-RICH CELL WALL STRUCTURAL PROTEIN 1.8-LIKE"/>
    <property type="match status" value="1"/>
</dbReference>
<reference evidence="5" key="1">
    <citation type="journal article" date="2019" name="Gigascience">
        <title>De novo genome assembly of the endangered Acer yangbiense, a plant species with extremely small populations endemic to Yunnan Province, China.</title>
        <authorList>
            <person name="Yang J."/>
            <person name="Wariss H.M."/>
            <person name="Tao L."/>
            <person name="Zhang R."/>
            <person name="Yun Q."/>
            <person name="Hollingsworth P."/>
            <person name="Dao Z."/>
            <person name="Luo G."/>
            <person name="Guo H."/>
            <person name="Ma Y."/>
            <person name="Sun W."/>
        </authorList>
    </citation>
    <scope>NUCLEOTIDE SEQUENCE [LARGE SCALE GENOMIC DNA]</scope>
    <source>
        <strain evidence="5">cv. Malutang</strain>
    </source>
</reference>
<dbReference type="PANTHER" id="PTHR31286:SF167">
    <property type="entry name" value="OS09G0268800 PROTEIN"/>
    <property type="match status" value="1"/>
</dbReference>
<name>A0A5C7GUB2_9ROSI</name>
<feature type="compositionally biased region" description="Basic and acidic residues" evidence="2">
    <location>
        <begin position="275"/>
        <end position="286"/>
    </location>
</feature>
<dbReference type="InterPro" id="IPR040256">
    <property type="entry name" value="At4g02000-like"/>
</dbReference>
<dbReference type="EMBL" id="VAHF01000013">
    <property type="protein sequence ID" value="TXG48298.1"/>
    <property type="molecule type" value="Genomic_DNA"/>
</dbReference>
<feature type="region of interest" description="Disordered" evidence="2">
    <location>
        <begin position="292"/>
        <end position="311"/>
    </location>
</feature>
<evidence type="ECO:0000256" key="1">
    <source>
        <dbReference type="PROSITE-ProRule" id="PRU00047"/>
    </source>
</evidence>
<sequence>MDADELERLCSALSIQELEGPVKSLDEGMKIMRERELAFCLVGKVITKVLVNKEAFIMAIINGGPWNFDKAIVVMEKMPLDGDITNLEFNKVEFWVQIHKISPLCMSDEIGLFLGKMIGEVKEVDLVTAREENNWFLRIKVVVIISKPLIRSLWVDLMGSRKITTMLLRYKRLQDYCFKCRRIGHGIRECTVAGDIKEVMSEANYRLCMWLRIGSPPKKSQNRKTGGIHRACVVSDGKGSSAKPPWREKEKRPLISKDDCMGKLENSRVYPGKNKPREEENGMDMRIDSGVNAEEAKKLGKAEGSTDGGVQGICVSMEDKIMVEGKEVEKEETEIRGFSGSK</sequence>
<dbReference type="AlphaFoldDB" id="A0A5C7GUB2"/>
<dbReference type="Proteomes" id="UP000323000">
    <property type="component" value="Chromosome 13"/>
</dbReference>
<comment type="caution">
    <text evidence="4">The sequence shown here is derived from an EMBL/GenBank/DDBJ whole genome shotgun (WGS) entry which is preliminary data.</text>
</comment>
<protein>
    <recommendedName>
        <fullName evidence="3">CCHC-type domain-containing protein</fullName>
    </recommendedName>
</protein>